<dbReference type="Proteomes" id="UP001500325">
    <property type="component" value="Unassembled WGS sequence"/>
</dbReference>
<sequence length="77" mass="8005">MPSAVDLGDCGSLLPSRSAHFPRSPQFQASGVAQSDFYFVDKSAVDFVQGQATLSRRFPGGTGSSAIVLIDAGSRIA</sequence>
<comment type="caution">
    <text evidence="1">The sequence shown here is derived from an EMBL/GenBank/DDBJ whole genome shotgun (WGS) entry which is preliminary data.</text>
</comment>
<accession>A0ABP8X4L1</accession>
<protein>
    <submittedName>
        <fullName evidence="1">Uncharacterized protein</fullName>
    </submittedName>
</protein>
<organism evidence="1 2">
    <name type="scientific">Pseudonocardia yuanmonensis</name>
    <dbReference type="NCBI Taxonomy" id="1095914"/>
    <lineage>
        <taxon>Bacteria</taxon>
        <taxon>Bacillati</taxon>
        <taxon>Actinomycetota</taxon>
        <taxon>Actinomycetes</taxon>
        <taxon>Pseudonocardiales</taxon>
        <taxon>Pseudonocardiaceae</taxon>
        <taxon>Pseudonocardia</taxon>
    </lineage>
</organism>
<keyword evidence="2" id="KW-1185">Reference proteome</keyword>
<dbReference type="EMBL" id="BAABIC010000016">
    <property type="protein sequence ID" value="GAA4700707.1"/>
    <property type="molecule type" value="Genomic_DNA"/>
</dbReference>
<dbReference type="RefSeq" id="WP_345382655.1">
    <property type="nucleotide sequence ID" value="NZ_BAABIC010000016.1"/>
</dbReference>
<proteinExistence type="predicted"/>
<reference evidence="2" key="1">
    <citation type="journal article" date="2019" name="Int. J. Syst. Evol. Microbiol.">
        <title>The Global Catalogue of Microorganisms (GCM) 10K type strain sequencing project: providing services to taxonomists for standard genome sequencing and annotation.</title>
        <authorList>
            <consortium name="The Broad Institute Genomics Platform"/>
            <consortium name="The Broad Institute Genome Sequencing Center for Infectious Disease"/>
            <person name="Wu L."/>
            <person name="Ma J."/>
        </authorList>
    </citation>
    <scope>NUCLEOTIDE SEQUENCE [LARGE SCALE GENOMIC DNA]</scope>
    <source>
        <strain evidence="2">JCM 18055</strain>
    </source>
</reference>
<gene>
    <name evidence="1" type="ORF">GCM10023215_44360</name>
</gene>
<name>A0ABP8X4L1_9PSEU</name>
<evidence type="ECO:0000313" key="2">
    <source>
        <dbReference type="Proteomes" id="UP001500325"/>
    </source>
</evidence>
<evidence type="ECO:0000313" key="1">
    <source>
        <dbReference type="EMBL" id="GAA4700707.1"/>
    </source>
</evidence>